<name>E6KZ65_9PAST</name>
<proteinExistence type="predicted"/>
<dbReference type="HOGENOM" id="CLU_2056368_0_0_6"/>
<sequence>MGLSEGDEDFEIVKSHVFNLKLGFILNFIENDLLFFACAKQSRQKKTHPSFTAYLHSVAIFFTKIFELAASGSDKRKFPKNCKSLRRFRWGPHFIRALLKVYYVNRFKSAVISKNVFLK</sequence>
<dbReference type="EMBL" id="AEPS01000010">
    <property type="protein sequence ID" value="EFU67244.1"/>
    <property type="molecule type" value="Genomic_DNA"/>
</dbReference>
<dbReference type="AlphaFoldDB" id="E6KZ65"/>
<gene>
    <name evidence="1" type="ORF">HMPREF9064_1591</name>
</gene>
<comment type="caution">
    <text evidence="1">The sequence shown here is derived from an EMBL/GenBank/DDBJ whole genome shotgun (WGS) entry which is preliminary data.</text>
</comment>
<evidence type="ECO:0000313" key="2">
    <source>
        <dbReference type="Proteomes" id="UP000032871"/>
    </source>
</evidence>
<organism evidence="1 2">
    <name type="scientific">Aggregatibacter segnis ATCC 33393</name>
    <dbReference type="NCBI Taxonomy" id="888057"/>
    <lineage>
        <taxon>Bacteria</taxon>
        <taxon>Pseudomonadati</taxon>
        <taxon>Pseudomonadota</taxon>
        <taxon>Gammaproteobacteria</taxon>
        <taxon>Pasteurellales</taxon>
        <taxon>Pasteurellaceae</taxon>
        <taxon>Aggregatibacter</taxon>
    </lineage>
</organism>
<evidence type="ECO:0000313" key="1">
    <source>
        <dbReference type="EMBL" id="EFU67244.1"/>
    </source>
</evidence>
<keyword evidence="2" id="KW-1185">Reference proteome</keyword>
<protein>
    <submittedName>
        <fullName evidence="1">Uncharacterized protein</fullName>
    </submittedName>
</protein>
<accession>E6KZ65</accession>
<reference evidence="1 2" key="1">
    <citation type="submission" date="2010-12" db="EMBL/GenBank/DDBJ databases">
        <authorList>
            <person name="Muzny D."/>
            <person name="Qin X."/>
            <person name="Deng J."/>
            <person name="Jiang H."/>
            <person name="Liu Y."/>
            <person name="Qu J."/>
            <person name="Song X.-Z."/>
            <person name="Zhang L."/>
            <person name="Thornton R."/>
            <person name="Coyle M."/>
            <person name="Francisco L."/>
            <person name="Jackson L."/>
            <person name="Javaid M."/>
            <person name="Korchina V."/>
            <person name="Kovar C."/>
            <person name="Mata R."/>
            <person name="Mathew T."/>
            <person name="Ngo R."/>
            <person name="Nguyen L."/>
            <person name="Nguyen N."/>
            <person name="Okwuonu G."/>
            <person name="Ongeri F."/>
            <person name="Pham C."/>
            <person name="Simmons D."/>
            <person name="Wilczek-Boney K."/>
            <person name="Hale W."/>
            <person name="Jakkamsetti A."/>
            <person name="Pham P."/>
            <person name="Ruth R."/>
            <person name="San Lucas F."/>
            <person name="Warren J."/>
            <person name="Zhang J."/>
            <person name="Zhao Z."/>
            <person name="Zhou C."/>
            <person name="Zhu D."/>
            <person name="Lee S."/>
            <person name="Bess C."/>
            <person name="Blankenburg K."/>
            <person name="Forbes L."/>
            <person name="Fu Q."/>
            <person name="Gubbala S."/>
            <person name="Hirani K."/>
            <person name="Jayaseelan J.C."/>
            <person name="Lara F."/>
            <person name="Munidasa M."/>
            <person name="Palculict T."/>
            <person name="Patil S."/>
            <person name="Pu L.-L."/>
            <person name="Saada N."/>
            <person name="Tang L."/>
            <person name="Weissenberger G."/>
            <person name="Zhu Y."/>
            <person name="Hemphill L."/>
            <person name="Shang Y."/>
            <person name="Youmans B."/>
            <person name="Ayvaz T."/>
            <person name="Ross M."/>
            <person name="Santibanez J."/>
            <person name="Aqrawi P."/>
            <person name="Gross S."/>
            <person name="Joshi V."/>
            <person name="Fowler G."/>
            <person name="Nazareth L."/>
            <person name="Reid J."/>
            <person name="Worley K."/>
            <person name="Petrosino J."/>
            <person name="Highlander S."/>
            <person name="Gibbs R."/>
        </authorList>
    </citation>
    <scope>NUCLEOTIDE SEQUENCE [LARGE SCALE GENOMIC DNA]</scope>
    <source>
        <strain evidence="1 2">ATCC 33393</strain>
    </source>
</reference>
<dbReference type="Proteomes" id="UP000032871">
    <property type="component" value="Unassembled WGS sequence"/>
</dbReference>